<protein>
    <submittedName>
        <fullName evidence="3">Chromosome partitioning protein ParB</fullName>
    </submittedName>
</protein>
<dbReference type="InterPro" id="IPR003115">
    <property type="entry name" value="ParB_N"/>
</dbReference>
<reference evidence="3 4" key="1">
    <citation type="submission" date="2017-12" db="EMBL/GenBank/DDBJ databases">
        <title>Genome sequence of the active heterotrophic nitrifier-denitrifier, Cupriavidus pauculus UM1.</title>
        <authorList>
            <person name="Putonti C."/>
            <person name="Castignetti D."/>
        </authorList>
    </citation>
    <scope>NUCLEOTIDE SEQUENCE [LARGE SCALE GENOMIC DNA]</scope>
    <source>
        <strain evidence="3 4">UM1</strain>
    </source>
</reference>
<gene>
    <name evidence="3" type="ORF">CYJ10_24355</name>
</gene>
<evidence type="ECO:0000259" key="2">
    <source>
        <dbReference type="SMART" id="SM00470"/>
    </source>
</evidence>
<dbReference type="PANTHER" id="PTHR33375:SF1">
    <property type="entry name" value="CHROMOSOME-PARTITIONING PROTEIN PARB-RELATED"/>
    <property type="match status" value="1"/>
</dbReference>
<dbReference type="GO" id="GO:0005694">
    <property type="term" value="C:chromosome"/>
    <property type="evidence" value="ECO:0007669"/>
    <property type="project" value="TreeGrafter"/>
</dbReference>
<dbReference type="NCBIfam" id="TIGR00180">
    <property type="entry name" value="parB_part"/>
    <property type="match status" value="1"/>
</dbReference>
<dbReference type="RefSeq" id="WP_101684022.1">
    <property type="nucleotide sequence ID" value="NZ_PJRP01000014.1"/>
</dbReference>
<dbReference type="InterPro" id="IPR004437">
    <property type="entry name" value="ParB/RepB/Spo0J"/>
</dbReference>
<name>A0A2N5C6T1_9BURK</name>
<comment type="caution">
    <text evidence="3">The sequence shown here is derived from an EMBL/GenBank/DDBJ whole genome shotgun (WGS) entry which is preliminary data.</text>
</comment>
<organism evidence="3 4">
    <name type="scientific">Cupriavidus pauculus</name>
    <dbReference type="NCBI Taxonomy" id="82633"/>
    <lineage>
        <taxon>Bacteria</taxon>
        <taxon>Pseudomonadati</taxon>
        <taxon>Pseudomonadota</taxon>
        <taxon>Betaproteobacteria</taxon>
        <taxon>Burkholderiales</taxon>
        <taxon>Burkholderiaceae</taxon>
        <taxon>Cupriavidus</taxon>
    </lineage>
</organism>
<dbReference type="OrthoDB" id="8677451at2"/>
<sequence length="324" mass="35238">MKIGDKLLAKTANIAVKNNTPQPQANEPKTSPGRMLAAQSAVAAAERRVAELEAGVGKAIEVALDEIAEVPGRRRKLTPEQYAELRENLRNNKLVHPITLVVRGDGKKELVAGHNRFYVFKELGRAAIPAVFADLADVEQIEEAAFYSNLLSPSLPDFEKYLGFQKHVDRTGQSQQDIAAAAGISAGHLSKLFSYARLPESAIAALEAASDRGRLGVNAAYEMASFLGEHPDQEAAVTEVVEKLLSDEKVTQKQAIALLHARVRQKTAAPAAAETHRIKVGTRELCAVTTRNGTVTLKFKKAEDAQAWEKLVREFIEANAETDN</sequence>
<proteinExistence type="inferred from homology"/>
<dbReference type="AlphaFoldDB" id="A0A2N5C6T1"/>
<dbReference type="PANTHER" id="PTHR33375">
    <property type="entry name" value="CHROMOSOME-PARTITIONING PROTEIN PARB-RELATED"/>
    <property type="match status" value="1"/>
</dbReference>
<dbReference type="Gene3D" id="3.90.1530.10">
    <property type="entry name" value="Conserved hypothetical protein from pyrococcus furiosus pfu- 392566-001, ParB domain"/>
    <property type="match status" value="1"/>
</dbReference>
<dbReference type="SUPFAM" id="SSF109709">
    <property type="entry name" value="KorB DNA-binding domain-like"/>
    <property type="match status" value="1"/>
</dbReference>
<dbReference type="EMBL" id="PJRP01000014">
    <property type="protein sequence ID" value="PLP97935.1"/>
    <property type="molecule type" value="Genomic_DNA"/>
</dbReference>
<dbReference type="GO" id="GO:0007059">
    <property type="term" value="P:chromosome segregation"/>
    <property type="evidence" value="ECO:0007669"/>
    <property type="project" value="TreeGrafter"/>
</dbReference>
<evidence type="ECO:0000256" key="1">
    <source>
        <dbReference type="ARBA" id="ARBA00006295"/>
    </source>
</evidence>
<dbReference type="SUPFAM" id="SSF110849">
    <property type="entry name" value="ParB/Sulfiredoxin"/>
    <property type="match status" value="1"/>
</dbReference>
<evidence type="ECO:0000313" key="3">
    <source>
        <dbReference type="EMBL" id="PLP97935.1"/>
    </source>
</evidence>
<dbReference type="Gene3D" id="1.10.10.2830">
    <property type="match status" value="1"/>
</dbReference>
<dbReference type="SMART" id="SM00470">
    <property type="entry name" value="ParB"/>
    <property type="match status" value="1"/>
</dbReference>
<evidence type="ECO:0000313" key="4">
    <source>
        <dbReference type="Proteomes" id="UP000234341"/>
    </source>
</evidence>
<dbReference type="InterPro" id="IPR036086">
    <property type="entry name" value="ParB/Sulfiredoxin_sf"/>
</dbReference>
<feature type="domain" description="ParB-like N-terminal" evidence="2">
    <location>
        <begin position="60"/>
        <end position="150"/>
    </location>
</feature>
<comment type="similarity">
    <text evidence="1">Belongs to the ParB family.</text>
</comment>
<dbReference type="Proteomes" id="UP000234341">
    <property type="component" value="Unassembled WGS sequence"/>
</dbReference>
<dbReference type="InterPro" id="IPR050336">
    <property type="entry name" value="Chromosome_partition/occlusion"/>
</dbReference>
<dbReference type="Pfam" id="PF02195">
    <property type="entry name" value="ParB_N"/>
    <property type="match status" value="1"/>
</dbReference>
<accession>A0A2N5C6T1</accession>
<dbReference type="GO" id="GO:0003677">
    <property type="term" value="F:DNA binding"/>
    <property type="evidence" value="ECO:0007669"/>
    <property type="project" value="InterPro"/>
</dbReference>